<evidence type="ECO:0000313" key="1">
    <source>
        <dbReference type="EMBL" id="GHA98134.1"/>
    </source>
</evidence>
<comment type="caution">
    <text evidence="1">The sequence shown here is derived from an EMBL/GenBank/DDBJ whole genome shotgun (WGS) entry which is preliminary data.</text>
</comment>
<reference evidence="1" key="2">
    <citation type="submission" date="2020-09" db="EMBL/GenBank/DDBJ databases">
        <authorList>
            <person name="Sun Q."/>
            <person name="Ohkuma M."/>
        </authorList>
    </citation>
    <scope>NUCLEOTIDE SEQUENCE</scope>
    <source>
        <strain evidence="1">JCM 4518</strain>
    </source>
</reference>
<dbReference type="RefSeq" id="WP_268256856.1">
    <property type="nucleotide sequence ID" value="NZ_BMUL01000013.1"/>
</dbReference>
<accession>A0A918TA44</accession>
<organism evidence="1 2">
    <name type="scientific">Streptomyces termitum</name>
    <dbReference type="NCBI Taxonomy" id="67368"/>
    <lineage>
        <taxon>Bacteria</taxon>
        <taxon>Bacillati</taxon>
        <taxon>Actinomycetota</taxon>
        <taxon>Actinomycetes</taxon>
        <taxon>Kitasatosporales</taxon>
        <taxon>Streptomycetaceae</taxon>
        <taxon>Streptomyces</taxon>
    </lineage>
</organism>
<keyword evidence="2" id="KW-1185">Reference proteome</keyword>
<protein>
    <submittedName>
        <fullName evidence="1">Uncharacterized protein</fullName>
    </submittedName>
</protein>
<sequence>MNLDIATAAAVTEDLVIEDFCAAADSYQPSTCICWTGEAHAE</sequence>
<proteinExistence type="predicted"/>
<evidence type="ECO:0000313" key="2">
    <source>
        <dbReference type="Proteomes" id="UP000644020"/>
    </source>
</evidence>
<reference evidence="1" key="1">
    <citation type="journal article" date="2014" name="Int. J. Syst. Evol. Microbiol.">
        <title>Complete genome sequence of Corynebacterium casei LMG S-19264T (=DSM 44701T), isolated from a smear-ripened cheese.</title>
        <authorList>
            <consortium name="US DOE Joint Genome Institute (JGI-PGF)"/>
            <person name="Walter F."/>
            <person name="Albersmeier A."/>
            <person name="Kalinowski J."/>
            <person name="Ruckert C."/>
        </authorList>
    </citation>
    <scope>NUCLEOTIDE SEQUENCE</scope>
    <source>
        <strain evidence="1">JCM 4518</strain>
    </source>
</reference>
<dbReference type="EMBL" id="BMUL01000013">
    <property type="protein sequence ID" value="GHA98134.1"/>
    <property type="molecule type" value="Genomic_DNA"/>
</dbReference>
<gene>
    <name evidence="1" type="ORF">GCM10010305_46970</name>
</gene>
<dbReference type="AlphaFoldDB" id="A0A918TA44"/>
<dbReference type="Proteomes" id="UP000644020">
    <property type="component" value="Unassembled WGS sequence"/>
</dbReference>
<name>A0A918TA44_9ACTN</name>